<protein>
    <recommendedName>
        <fullName evidence="1">Tetrapyrrole biosynthesis uroporphyrinogen III synthase domain-containing protein</fullName>
    </recommendedName>
</protein>
<dbReference type="GO" id="GO:0004852">
    <property type="term" value="F:uroporphyrinogen-III synthase activity"/>
    <property type="evidence" value="ECO:0007669"/>
    <property type="project" value="InterPro"/>
</dbReference>
<proteinExistence type="predicted"/>
<evidence type="ECO:0000313" key="2">
    <source>
        <dbReference type="EMBL" id="SVB49635.1"/>
    </source>
</evidence>
<evidence type="ECO:0000259" key="1">
    <source>
        <dbReference type="Pfam" id="PF02602"/>
    </source>
</evidence>
<gene>
    <name evidence="2" type="ORF">METZ01_LOCUS202489</name>
</gene>
<dbReference type="Gene3D" id="3.40.50.10090">
    <property type="match status" value="1"/>
</dbReference>
<dbReference type="Pfam" id="PF02602">
    <property type="entry name" value="HEM4"/>
    <property type="match status" value="1"/>
</dbReference>
<dbReference type="AlphaFoldDB" id="A0A382EGP3"/>
<reference evidence="2" key="1">
    <citation type="submission" date="2018-05" db="EMBL/GenBank/DDBJ databases">
        <authorList>
            <person name="Lanie J.A."/>
            <person name="Ng W.-L."/>
            <person name="Kazmierczak K.M."/>
            <person name="Andrzejewski T.M."/>
            <person name="Davidsen T.M."/>
            <person name="Wayne K.J."/>
            <person name="Tettelin H."/>
            <person name="Glass J.I."/>
            <person name="Rusch D."/>
            <person name="Podicherti R."/>
            <person name="Tsui H.-C.T."/>
            <person name="Winkler M.E."/>
        </authorList>
    </citation>
    <scope>NUCLEOTIDE SEQUENCE</scope>
</reference>
<sequence length="117" mass="13091">MHIVLTRPIEDSLILMRNLKIINHVVTHLPLINIKGILNKNINFDNCKGIIFTSANAIKFLNTKNIPKNIHCYCVGEATEKKAKESGFYNAISAGGNVDTLIELIVRMFDKKLGTLL</sequence>
<name>A0A382EGP3_9ZZZZ</name>
<feature type="domain" description="Tetrapyrrole biosynthesis uroporphyrinogen III synthase" evidence="1">
    <location>
        <begin position="24"/>
        <end position="107"/>
    </location>
</feature>
<dbReference type="GO" id="GO:0033014">
    <property type="term" value="P:tetrapyrrole biosynthetic process"/>
    <property type="evidence" value="ECO:0007669"/>
    <property type="project" value="InterPro"/>
</dbReference>
<feature type="non-terminal residue" evidence="2">
    <location>
        <position position="117"/>
    </location>
</feature>
<dbReference type="InterPro" id="IPR003754">
    <property type="entry name" value="4pyrrol_synth_uPrphyn_synth"/>
</dbReference>
<dbReference type="SUPFAM" id="SSF69618">
    <property type="entry name" value="HemD-like"/>
    <property type="match status" value="1"/>
</dbReference>
<dbReference type="EMBL" id="UINC01044328">
    <property type="protein sequence ID" value="SVB49635.1"/>
    <property type="molecule type" value="Genomic_DNA"/>
</dbReference>
<accession>A0A382EGP3</accession>
<organism evidence="2">
    <name type="scientific">marine metagenome</name>
    <dbReference type="NCBI Taxonomy" id="408172"/>
    <lineage>
        <taxon>unclassified sequences</taxon>
        <taxon>metagenomes</taxon>
        <taxon>ecological metagenomes</taxon>
    </lineage>
</organism>
<dbReference type="InterPro" id="IPR036108">
    <property type="entry name" value="4pyrrol_syn_uPrphyn_synt_sf"/>
</dbReference>